<feature type="non-terminal residue" evidence="5">
    <location>
        <position position="1"/>
    </location>
</feature>
<evidence type="ECO:0000256" key="1">
    <source>
        <dbReference type="PROSITE-ProRule" id="PRU01363"/>
    </source>
</evidence>
<dbReference type="InterPro" id="IPR001227">
    <property type="entry name" value="Ac_transferase_dom_sf"/>
</dbReference>
<feature type="active site" description="Proton acceptor; for dehydratase activity" evidence="1">
    <location>
        <position position="632"/>
    </location>
</feature>
<dbReference type="PANTHER" id="PTHR43775:SF23">
    <property type="entry name" value="FATTY ACID SYNTHASE 3"/>
    <property type="match status" value="1"/>
</dbReference>
<dbReference type="InterPro" id="IPR032821">
    <property type="entry name" value="PKS_assoc"/>
</dbReference>
<dbReference type="OrthoDB" id="6435015at2759"/>
<name>A0A6P3YAD4_DINQU</name>
<feature type="region of interest" description="C-terminal hotdog fold" evidence="1">
    <location>
        <begin position="735"/>
        <end position="861"/>
    </location>
</feature>
<dbReference type="AlphaFoldDB" id="A0A6P3YAD4"/>
<dbReference type="InterPro" id="IPR016039">
    <property type="entry name" value="Thiolase-like"/>
</dbReference>
<dbReference type="Pfam" id="PF16197">
    <property type="entry name" value="KAsynt_C_assoc"/>
    <property type="match status" value="1"/>
</dbReference>
<dbReference type="InterPro" id="IPR049900">
    <property type="entry name" value="PKS_mFAS_DH"/>
</dbReference>
<evidence type="ECO:0000313" key="4">
    <source>
        <dbReference type="Proteomes" id="UP000515204"/>
    </source>
</evidence>
<dbReference type="PROSITE" id="PS52004">
    <property type="entry name" value="KS3_2"/>
    <property type="match status" value="1"/>
</dbReference>
<organism evidence="4 5">
    <name type="scientific">Dinoponera quadriceps</name>
    <name type="common">South American ant</name>
    <dbReference type="NCBI Taxonomy" id="609295"/>
    <lineage>
        <taxon>Eukaryota</taxon>
        <taxon>Metazoa</taxon>
        <taxon>Ecdysozoa</taxon>
        <taxon>Arthropoda</taxon>
        <taxon>Hexapoda</taxon>
        <taxon>Insecta</taxon>
        <taxon>Pterygota</taxon>
        <taxon>Neoptera</taxon>
        <taxon>Endopterygota</taxon>
        <taxon>Hymenoptera</taxon>
        <taxon>Apocrita</taxon>
        <taxon>Aculeata</taxon>
        <taxon>Formicoidea</taxon>
        <taxon>Formicidae</taxon>
        <taxon>Ponerinae</taxon>
        <taxon>Ponerini</taxon>
        <taxon>Dinoponera</taxon>
    </lineage>
</organism>
<reference evidence="5" key="1">
    <citation type="submission" date="2025-08" db="UniProtKB">
        <authorList>
            <consortium name="RefSeq"/>
        </authorList>
    </citation>
    <scope>IDENTIFICATION</scope>
</reference>
<feature type="active site" description="Proton donor; for dehydratase activity" evidence="1">
    <location>
        <position position="784"/>
    </location>
</feature>
<dbReference type="InterPro" id="IPR020841">
    <property type="entry name" value="PKS_Beta-ketoAc_synthase_dom"/>
</dbReference>
<keyword evidence="4" id="KW-1185">Reference proteome</keyword>
<evidence type="ECO:0000259" key="3">
    <source>
        <dbReference type="PROSITE" id="PS52019"/>
    </source>
</evidence>
<accession>A0A6P3YAD4</accession>
<dbReference type="Gene3D" id="3.30.70.3290">
    <property type="match status" value="1"/>
</dbReference>
<dbReference type="RefSeq" id="XP_014487930.1">
    <property type="nucleotide sequence ID" value="XM_014632444.1"/>
</dbReference>
<sequence length="1170" mass="131777">NAKRIYATLIHAKINNDGFKEQGITFPSSKMQERLFQEFYKECSISPSCVTYLEAHSTGTRAGDTEEVKAIDKVFCKDKSTPLLIGSIKSNLGHTEGASGLCHIAKVVIAMETGVIPAHINLTQERNDIEAFKKGTIRVVTASTLWEPSLAGVNSFGFGGTNAHVLLAPNIKKKINGGAPKDDLPRLVVLSGRTEQAVESFLHEIESQPVDVEYIRLLHDLYADEMLGHSYRGYTIVESQTLNNVIHEIEHYPKVRKPICYVFSGIGSQWIGMGKSLMQFPIFLKTIEKCDTILKSYGIHINNILTSKQETTFDSILNSVVGISVIQLGLIDLLMSVNIMPHYVIGHSIGELCCGYVTGDFTFEQVILSAYYIGRALSEFKIVQCSTVNIGLGYESVEAVCPEDIEVICRNSPKSCYISGPTESIKAFTTKLQDSEIFTKEVACNNIPLHSSYLAIATKKILAYLCQIIPQKMIRSQVWRRLLRDTELSYAEYFTNSLITPVFFENVATMIPENVVLVEIAPDGILQSVLKEMFDTVSITLVQRDHEDNVQIFLQGVGKMYNCGLQPQLANLYPTVEFPVSRGTPMISPSIKWKHSEDWHVDYFFLVKKINSGERIVNISLEDEDYQYMSGHVIDGKNLIPATGYLFFIWETIGMLWGYPYYNIPIVFKDVKFIQAAHIPSKGSIQLTLMVQKATGTFEVIEKGTAIVTGRVCVPSDPIKERVPDHYLQKDHDEMEVMKTKDIYKELKLRGYQFSGLFRGLRSSSATGIQGHIAWVNNWVTFMDNMLQMQVLCMDTRSLYVGTGIQKLLIDPRFHAQHIQNTTTEEKQLAVRVYKHLGMIVSGGVQISGISHTLISRRKPIVRPILEEHRFIAHRDGAMVSLEEGATLSMHLILEYHQITQVNIIELIEDDDKISTKNLLSPMFVKILCNYPSHQSNVNLIMRTNNLDRVTLPPEIIVSEAKKLSKEDNAILITGCNLLTRSKRETLTEILQALKSNGFLLTRGHSLTENDITNAKRYNLAVVLEKNVGDEHITLLKKITRSINKTEVVFVNNYEFSWLDQLKITLRANNELTNTTRIIIVGQGDAECGLLGLINCLKKEPSGELIRGMFIQDENASKFSLQDPFYAEQLQLDLVTNVLRPGKLWGSYRHLPLTPLKPRLVHHAFINQMV</sequence>
<dbReference type="GeneID" id="106751544"/>
<dbReference type="Gene3D" id="3.10.129.110">
    <property type="entry name" value="Polyketide synthase dehydratase"/>
    <property type="match status" value="1"/>
</dbReference>
<dbReference type="Gene3D" id="3.40.50.720">
    <property type="entry name" value="NAD(P)-binding Rossmann-like Domain"/>
    <property type="match status" value="1"/>
</dbReference>
<dbReference type="InterPro" id="IPR049391">
    <property type="entry name" value="FAS_pseudo-KR"/>
</dbReference>
<dbReference type="InterPro" id="IPR014031">
    <property type="entry name" value="Ketoacyl_synth_C"/>
</dbReference>
<dbReference type="SUPFAM" id="SSF52151">
    <property type="entry name" value="FabD/lysophospholipase-like"/>
    <property type="match status" value="1"/>
</dbReference>
<gene>
    <name evidence="5" type="primary">LOC106751544</name>
</gene>
<proteinExistence type="predicted"/>
<feature type="region of interest" description="N-terminal hotdog fold" evidence="1">
    <location>
        <begin position="600"/>
        <end position="719"/>
    </location>
</feature>
<dbReference type="InterPro" id="IPR042104">
    <property type="entry name" value="PKS_dehydratase_sf"/>
</dbReference>
<protein>
    <submittedName>
        <fullName evidence="5">Fatty acid synthase-like</fullName>
    </submittedName>
</protein>
<dbReference type="Pfam" id="PF21149">
    <property type="entry name" value="FAS_pseudo-KR"/>
    <property type="match status" value="1"/>
</dbReference>
<dbReference type="PANTHER" id="PTHR43775">
    <property type="entry name" value="FATTY ACID SYNTHASE"/>
    <property type="match status" value="1"/>
</dbReference>
<evidence type="ECO:0000259" key="2">
    <source>
        <dbReference type="PROSITE" id="PS52004"/>
    </source>
</evidence>
<dbReference type="GO" id="GO:0004312">
    <property type="term" value="F:fatty acid synthase activity"/>
    <property type="evidence" value="ECO:0007669"/>
    <property type="project" value="TreeGrafter"/>
</dbReference>
<dbReference type="Gene3D" id="3.40.366.10">
    <property type="entry name" value="Malonyl-Coenzyme A Acyl Carrier Protein, domain 2"/>
    <property type="match status" value="1"/>
</dbReference>
<evidence type="ECO:0000313" key="5">
    <source>
        <dbReference type="RefSeq" id="XP_014487930.1"/>
    </source>
</evidence>
<dbReference type="Proteomes" id="UP000515204">
    <property type="component" value="Unplaced"/>
</dbReference>
<feature type="domain" description="Ketosynthase family 3 (KS3)" evidence="2">
    <location>
        <begin position="1"/>
        <end position="169"/>
    </location>
</feature>
<dbReference type="Pfam" id="PF00698">
    <property type="entry name" value="Acyl_transf_1"/>
    <property type="match status" value="1"/>
</dbReference>
<dbReference type="InterPro" id="IPR050091">
    <property type="entry name" value="PKS_NRPS_Biosynth_Enz"/>
</dbReference>
<dbReference type="Gene3D" id="3.40.47.10">
    <property type="match status" value="1"/>
</dbReference>
<dbReference type="PROSITE" id="PS52019">
    <property type="entry name" value="PKS_MFAS_DH"/>
    <property type="match status" value="1"/>
</dbReference>
<dbReference type="InterPro" id="IPR014043">
    <property type="entry name" value="Acyl_transferase_dom"/>
</dbReference>
<dbReference type="KEGG" id="dqu:106751544"/>
<dbReference type="GO" id="GO:0006633">
    <property type="term" value="P:fatty acid biosynthetic process"/>
    <property type="evidence" value="ECO:0007669"/>
    <property type="project" value="TreeGrafter"/>
</dbReference>
<dbReference type="Gene3D" id="3.90.180.10">
    <property type="entry name" value="Medium-chain alcohol dehydrogenases, catalytic domain"/>
    <property type="match status" value="1"/>
</dbReference>
<dbReference type="Pfam" id="PF02801">
    <property type="entry name" value="Ketoacyl-synt_C"/>
    <property type="match status" value="1"/>
</dbReference>
<dbReference type="SMART" id="SM00825">
    <property type="entry name" value="PKS_KS"/>
    <property type="match status" value="1"/>
</dbReference>
<dbReference type="InterPro" id="IPR016035">
    <property type="entry name" value="Acyl_Trfase/lysoPLipase"/>
</dbReference>
<dbReference type="SMART" id="SM00827">
    <property type="entry name" value="PKS_AT"/>
    <property type="match status" value="1"/>
</dbReference>
<feature type="domain" description="PKS/mFAS DH" evidence="3">
    <location>
        <begin position="600"/>
        <end position="861"/>
    </location>
</feature>
<dbReference type="CDD" id="cd00833">
    <property type="entry name" value="PKS"/>
    <property type="match status" value="1"/>
</dbReference>
<dbReference type="SUPFAM" id="SSF53901">
    <property type="entry name" value="Thiolase-like"/>
    <property type="match status" value="1"/>
</dbReference>